<comment type="subunit">
    <text evidence="4">Binds to mitochondrial small subunit 15S rRNA.</text>
</comment>
<dbReference type="EMBL" id="KN833692">
    <property type="protein sequence ID" value="KIK28448.1"/>
    <property type="molecule type" value="Genomic_DNA"/>
</dbReference>
<dbReference type="PANTHER" id="PTHR47447:SF17">
    <property type="entry name" value="OS12G0638900 PROTEIN"/>
    <property type="match status" value="1"/>
</dbReference>
<feature type="repeat" description="PPR" evidence="5">
    <location>
        <begin position="699"/>
        <end position="733"/>
    </location>
</feature>
<dbReference type="STRING" id="765257.A0A0D0A916"/>
<feature type="repeat" description="PPR" evidence="5">
    <location>
        <begin position="664"/>
        <end position="698"/>
    </location>
</feature>
<dbReference type="PANTHER" id="PTHR47447">
    <property type="entry name" value="OS03G0856100 PROTEIN"/>
    <property type="match status" value="1"/>
</dbReference>
<evidence type="ECO:0000256" key="1">
    <source>
        <dbReference type="ARBA" id="ARBA00006192"/>
    </source>
</evidence>
<dbReference type="HOGENOM" id="CLU_013696_0_0_1"/>
<dbReference type="InterPro" id="IPR011990">
    <property type="entry name" value="TPR-like_helical_dom_sf"/>
</dbReference>
<keyword evidence="2" id="KW-0677">Repeat</keyword>
<evidence type="ECO:0000313" key="7">
    <source>
        <dbReference type="Proteomes" id="UP000054018"/>
    </source>
</evidence>
<reference evidence="6 7" key="1">
    <citation type="submission" date="2014-04" db="EMBL/GenBank/DDBJ databases">
        <authorList>
            <consortium name="DOE Joint Genome Institute"/>
            <person name="Kuo A."/>
            <person name="Kohler A."/>
            <person name="Costa M.D."/>
            <person name="Nagy L.G."/>
            <person name="Floudas D."/>
            <person name="Copeland A."/>
            <person name="Barry K.W."/>
            <person name="Cichocki N."/>
            <person name="Veneault-Fourrey C."/>
            <person name="LaButti K."/>
            <person name="Lindquist E.A."/>
            <person name="Lipzen A."/>
            <person name="Lundell T."/>
            <person name="Morin E."/>
            <person name="Murat C."/>
            <person name="Sun H."/>
            <person name="Tunlid A."/>
            <person name="Henrissat B."/>
            <person name="Grigoriev I.V."/>
            <person name="Hibbett D.S."/>
            <person name="Martin F."/>
            <person name="Nordberg H.P."/>
            <person name="Cantor M.N."/>
            <person name="Hua S.X."/>
        </authorList>
    </citation>
    <scope>NUCLEOTIDE SEQUENCE [LARGE SCALE GENOMIC DNA]</scope>
    <source>
        <strain evidence="6 7">441</strain>
    </source>
</reference>
<comment type="similarity">
    <text evidence="1">Belongs to the CCM1 family.</text>
</comment>
<organism evidence="6 7">
    <name type="scientific">Pisolithus microcarpus 441</name>
    <dbReference type="NCBI Taxonomy" id="765257"/>
    <lineage>
        <taxon>Eukaryota</taxon>
        <taxon>Fungi</taxon>
        <taxon>Dikarya</taxon>
        <taxon>Basidiomycota</taxon>
        <taxon>Agaricomycotina</taxon>
        <taxon>Agaricomycetes</taxon>
        <taxon>Agaricomycetidae</taxon>
        <taxon>Boletales</taxon>
        <taxon>Sclerodermatineae</taxon>
        <taxon>Pisolithaceae</taxon>
        <taxon>Pisolithus</taxon>
    </lineage>
</organism>
<evidence type="ECO:0000256" key="4">
    <source>
        <dbReference type="ARBA" id="ARBA00044511"/>
    </source>
</evidence>
<protein>
    <recommendedName>
        <fullName evidence="8">Pentacotripeptide-repeat region of PRORP domain-containing protein</fullName>
    </recommendedName>
</protein>
<dbReference type="Pfam" id="PF13041">
    <property type="entry name" value="PPR_2"/>
    <property type="match status" value="1"/>
</dbReference>
<evidence type="ECO:0000256" key="2">
    <source>
        <dbReference type="ARBA" id="ARBA00022737"/>
    </source>
</evidence>
<evidence type="ECO:0000313" key="6">
    <source>
        <dbReference type="EMBL" id="KIK28448.1"/>
    </source>
</evidence>
<dbReference type="Gene3D" id="1.25.40.10">
    <property type="entry name" value="Tetratricopeptide repeat domain"/>
    <property type="match status" value="3"/>
</dbReference>
<evidence type="ECO:0000256" key="5">
    <source>
        <dbReference type="PROSITE-ProRule" id="PRU00708"/>
    </source>
</evidence>
<evidence type="ECO:0000256" key="3">
    <source>
        <dbReference type="ARBA" id="ARBA00044493"/>
    </source>
</evidence>
<evidence type="ECO:0008006" key="8">
    <source>
        <dbReference type="Google" id="ProtNLM"/>
    </source>
</evidence>
<comment type="function">
    <text evidence="3">Regulates mitochondrial small subunit maturation by controlling 15S rRNA 5'-end processing. Localizes to the 5' precursor of the 15S rRNA in a position that is subsequently occupied by mS47 in the mature yeast mtSSU. Uses structure and sequence-specific RNA recognition, binding to a single-stranded region of the precursor and specifically recognizing bases -6 to -1. The exchange of Ccm1 for mS47 is coupled to the irreversible removal of precursor rRNA that is accompanied by conformational changes of the mitoribosomal proteins uS5m and mS26. These conformational changes signal completion of 5'-end rRNA processing through protection of the mature 5'-end of the 15S rRNA and stabilization of mS47. The removal of the 5' precursor together with the dissociation of Ccm1 may be catalyzed by the 5'-3' exoribonuclease Pet127. Involved in the specific removal of group I introns in mitochondrial encoded transcripts.</text>
</comment>
<dbReference type="NCBIfam" id="TIGR00756">
    <property type="entry name" value="PPR"/>
    <property type="match status" value="2"/>
</dbReference>
<proteinExistence type="inferred from homology"/>
<keyword evidence="7" id="KW-1185">Reference proteome</keyword>
<dbReference type="PROSITE" id="PS51375">
    <property type="entry name" value="PPR"/>
    <property type="match status" value="3"/>
</dbReference>
<feature type="repeat" description="PPR" evidence="5">
    <location>
        <begin position="376"/>
        <end position="410"/>
    </location>
</feature>
<sequence length="853" mass="95960">MLRAAGRIRRQHIGQAFLSIGKEKNYRGEVSAFSPSHTCIHLSCISQMPQAFAVHSRHVLEGNQATHTYSTPSSAHVSLTTPCPSTSRRLGADCGRYPSGVMVMVDAFTCGTNKQRKRILREIQECPAARGYFVHRETSRQLAQAMALTTLPCRAHSVMIIAHRLGCRFKSNHFESVAYHLSLREHWSSVPLLVSLARHHCGRATARLLNWKLRAFIECRRFDQLNYVMTEFIRDNIKPIRRTFHLLLSAHLRNQNLDAAKRAIQMMENAGFPVDASTHALISTVYRSLGLDTQVHTRALDALHSIDSRMATRVLNSIIQHFLDVGDELGAAQYIEYFSLTGVGVPLGNNITEVVGAYPPMRHPTGPANIVRVNPDAATFTMLIDYFANKRHFTQVRNLLTRLAEAGVKPDSGVVASLIRAFILNCRDDLAVSLLTSILHSTDLAPALCDLMGVKAVPEPPFDVRDIPLAVHAFNAILGRAMELRGLSGARFIFRVMRARGITPSLTTIEIFLDYLDRTENATPRQLIRILRSMSTTISGLTLRHLHIILRSILRREKYLFHGSGWNATASKFSPIRESTSALPQGRILLDSDTFNIDGGAKSRRQFTYDSSLRPIVLSLSRRGIRSDRATIAMRLRHESMLDPSLDTARDVLRHMVDQGMHPNQYHYVALMDGYAKGGNMRVAEQIMRAARDAGFKPEVVMYTVLITGYGRQGKPELAMRAFRRMVSAGIAPDVPAIDALAHAYFVVGAYKVARRILLQLWTEVRPFQHELQSATLKQLATAFRANRGDQASQRQPLTKHQQRLLNCKIRGFQREWKQLELQRGPRSLSGRLDGCRAWLLDCSWYNLAKHRV</sequence>
<dbReference type="Pfam" id="PF13812">
    <property type="entry name" value="PPR_3"/>
    <property type="match status" value="1"/>
</dbReference>
<gene>
    <name evidence="6" type="ORF">PISMIDRAFT_582974</name>
</gene>
<reference evidence="7" key="2">
    <citation type="submission" date="2015-01" db="EMBL/GenBank/DDBJ databases">
        <title>Evolutionary Origins and Diversification of the Mycorrhizal Mutualists.</title>
        <authorList>
            <consortium name="DOE Joint Genome Institute"/>
            <consortium name="Mycorrhizal Genomics Consortium"/>
            <person name="Kohler A."/>
            <person name="Kuo A."/>
            <person name="Nagy L.G."/>
            <person name="Floudas D."/>
            <person name="Copeland A."/>
            <person name="Barry K.W."/>
            <person name="Cichocki N."/>
            <person name="Veneault-Fourrey C."/>
            <person name="LaButti K."/>
            <person name="Lindquist E.A."/>
            <person name="Lipzen A."/>
            <person name="Lundell T."/>
            <person name="Morin E."/>
            <person name="Murat C."/>
            <person name="Riley R."/>
            <person name="Ohm R."/>
            <person name="Sun H."/>
            <person name="Tunlid A."/>
            <person name="Henrissat B."/>
            <person name="Grigoriev I.V."/>
            <person name="Hibbett D.S."/>
            <person name="Martin F."/>
        </authorList>
    </citation>
    <scope>NUCLEOTIDE SEQUENCE [LARGE SCALE GENOMIC DNA]</scope>
    <source>
        <strain evidence="7">441</strain>
    </source>
</reference>
<dbReference type="AlphaFoldDB" id="A0A0D0A916"/>
<dbReference type="OrthoDB" id="185373at2759"/>
<dbReference type="InterPro" id="IPR002885">
    <property type="entry name" value="PPR_rpt"/>
</dbReference>
<accession>A0A0D0A916</accession>
<dbReference type="Proteomes" id="UP000054018">
    <property type="component" value="Unassembled WGS sequence"/>
</dbReference>
<name>A0A0D0A916_9AGAM</name>